<reference evidence="1" key="2">
    <citation type="submission" date="2021-03" db="UniProtKB">
        <authorList>
            <consortium name="EnsemblPlants"/>
        </authorList>
    </citation>
    <scope>IDENTIFICATION</scope>
</reference>
<protein>
    <submittedName>
        <fullName evidence="1">Uncharacterized protein</fullName>
    </submittedName>
</protein>
<organism evidence="1 2">
    <name type="scientific">Chenopodium quinoa</name>
    <name type="common">Quinoa</name>
    <dbReference type="NCBI Taxonomy" id="63459"/>
    <lineage>
        <taxon>Eukaryota</taxon>
        <taxon>Viridiplantae</taxon>
        <taxon>Streptophyta</taxon>
        <taxon>Embryophyta</taxon>
        <taxon>Tracheophyta</taxon>
        <taxon>Spermatophyta</taxon>
        <taxon>Magnoliopsida</taxon>
        <taxon>eudicotyledons</taxon>
        <taxon>Gunneridae</taxon>
        <taxon>Pentapetalae</taxon>
        <taxon>Caryophyllales</taxon>
        <taxon>Chenopodiaceae</taxon>
        <taxon>Chenopodioideae</taxon>
        <taxon>Atripliceae</taxon>
        <taxon>Chenopodium</taxon>
    </lineage>
</organism>
<evidence type="ECO:0000313" key="2">
    <source>
        <dbReference type="Proteomes" id="UP000596660"/>
    </source>
</evidence>
<dbReference type="Gramene" id="AUR62021600-RA">
    <property type="protein sequence ID" value="AUR62021600-RA:cds"/>
    <property type="gene ID" value="AUR62021600"/>
</dbReference>
<dbReference type="Proteomes" id="UP000596660">
    <property type="component" value="Unplaced"/>
</dbReference>
<reference evidence="1" key="1">
    <citation type="journal article" date="2017" name="Nature">
        <title>The genome of Chenopodium quinoa.</title>
        <authorList>
            <person name="Jarvis D.E."/>
            <person name="Ho Y.S."/>
            <person name="Lightfoot D.J."/>
            <person name="Schmoeckel S.M."/>
            <person name="Li B."/>
            <person name="Borm T.J.A."/>
            <person name="Ohyanagi H."/>
            <person name="Mineta K."/>
            <person name="Michell C.T."/>
            <person name="Saber N."/>
            <person name="Kharbatia N.M."/>
            <person name="Rupper R.R."/>
            <person name="Sharp A.R."/>
            <person name="Dally N."/>
            <person name="Boughton B.A."/>
            <person name="Woo Y.H."/>
            <person name="Gao G."/>
            <person name="Schijlen E.G.W.M."/>
            <person name="Guo X."/>
            <person name="Momin A.A."/>
            <person name="Negrao S."/>
            <person name="Al-Babili S."/>
            <person name="Gehring C."/>
            <person name="Roessner U."/>
            <person name="Jung C."/>
            <person name="Murphy K."/>
            <person name="Arold S.T."/>
            <person name="Gojobori T."/>
            <person name="van der Linden C.G."/>
            <person name="van Loo E.N."/>
            <person name="Jellen E.N."/>
            <person name="Maughan P.J."/>
            <person name="Tester M."/>
        </authorList>
    </citation>
    <scope>NUCLEOTIDE SEQUENCE [LARGE SCALE GENOMIC DNA]</scope>
    <source>
        <strain evidence="1">cv. PI 614886</strain>
    </source>
</reference>
<proteinExistence type="predicted"/>
<accession>A0A803M0W8</accession>
<dbReference type="EnsemblPlants" id="AUR62021600-RA">
    <property type="protein sequence ID" value="AUR62021600-RA:cds"/>
    <property type="gene ID" value="AUR62021600"/>
</dbReference>
<dbReference type="AlphaFoldDB" id="A0A803M0W8"/>
<evidence type="ECO:0000313" key="1">
    <source>
        <dbReference type="EnsemblPlants" id="AUR62021600-RA:cds"/>
    </source>
</evidence>
<name>A0A803M0W8_CHEQI</name>
<keyword evidence="2" id="KW-1185">Reference proteome</keyword>
<sequence>MKHFVQGVVNRFSSTTPNRVRGILRKNLVDAIEAPLEDVFEFKIFYLDRLIRPPLKWGVLPRTKVWTLGEINKAKKADRYMNGDFGKLGICTVNVAYGRPHEQSALDVMPVKRRVVASKVVEALLNFVKLEEEDVEKELIFTQGAKKRVKDGHDYFGWE</sequence>